<dbReference type="OrthoDB" id="3592703at2759"/>
<dbReference type="OMA" id="WNMEGLG"/>
<dbReference type="PRINTS" id="PR00081">
    <property type="entry name" value="GDHRDH"/>
</dbReference>
<feature type="compositionally biased region" description="Low complexity" evidence="1">
    <location>
        <begin position="7"/>
        <end position="33"/>
    </location>
</feature>
<dbReference type="RefSeq" id="XP_005828297.1">
    <property type="nucleotide sequence ID" value="XM_005828240.1"/>
</dbReference>
<dbReference type="Proteomes" id="UP000011087">
    <property type="component" value="Unassembled WGS sequence"/>
</dbReference>
<dbReference type="AlphaFoldDB" id="L1IZ28"/>
<dbReference type="HOGENOM" id="CLU_010194_2_4_1"/>
<dbReference type="GO" id="GO:0010304">
    <property type="term" value="P:PSII associated light-harvesting complex II catabolic process"/>
    <property type="evidence" value="ECO:0007669"/>
    <property type="project" value="TreeGrafter"/>
</dbReference>
<dbReference type="eggNOG" id="KOG0725">
    <property type="taxonomic scope" value="Eukaryota"/>
</dbReference>
<gene>
    <name evidence="2" type="ORF">GUITHDRAFT_74825</name>
</gene>
<dbReference type="GeneID" id="17298076"/>
<reference evidence="2 4" key="1">
    <citation type="journal article" date="2012" name="Nature">
        <title>Algal genomes reveal evolutionary mosaicism and the fate of nucleomorphs.</title>
        <authorList>
            <consortium name="DOE Joint Genome Institute"/>
            <person name="Curtis B.A."/>
            <person name="Tanifuji G."/>
            <person name="Burki F."/>
            <person name="Gruber A."/>
            <person name="Irimia M."/>
            <person name="Maruyama S."/>
            <person name="Arias M.C."/>
            <person name="Ball S.G."/>
            <person name="Gile G.H."/>
            <person name="Hirakawa Y."/>
            <person name="Hopkins J.F."/>
            <person name="Kuo A."/>
            <person name="Rensing S.A."/>
            <person name="Schmutz J."/>
            <person name="Symeonidi A."/>
            <person name="Elias M."/>
            <person name="Eveleigh R.J."/>
            <person name="Herman E.K."/>
            <person name="Klute M.J."/>
            <person name="Nakayama T."/>
            <person name="Obornik M."/>
            <person name="Reyes-Prieto A."/>
            <person name="Armbrust E.V."/>
            <person name="Aves S.J."/>
            <person name="Beiko R.G."/>
            <person name="Coutinho P."/>
            <person name="Dacks J.B."/>
            <person name="Durnford D.G."/>
            <person name="Fast N.M."/>
            <person name="Green B.R."/>
            <person name="Grisdale C.J."/>
            <person name="Hempel F."/>
            <person name="Henrissat B."/>
            <person name="Hoppner M.P."/>
            <person name="Ishida K."/>
            <person name="Kim E."/>
            <person name="Koreny L."/>
            <person name="Kroth P.G."/>
            <person name="Liu Y."/>
            <person name="Malik S.B."/>
            <person name="Maier U.G."/>
            <person name="McRose D."/>
            <person name="Mock T."/>
            <person name="Neilson J.A."/>
            <person name="Onodera N.T."/>
            <person name="Poole A.M."/>
            <person name="Pritham E.J."/>
            <person name="Richards T.A."/>
            <person name="Rocap G."/>
            <person name="Roy S.W."/>
            <person name="Sarai C."/>
            <person name="Schaack S."/>
            <person name="Shirato S."/>
            <person name="Slamovits C.H."/>
            <person name="Spencer D.F."/>
            <person name="Suzuki S."/>
            <person name="Worden A.Z."/>
            <person name="Zauner S."/>
            <person name="Barry K."/>
            <person name="Bell C."/>
            <person name="Bharti A.K."/>
            <person name="Crow J.A."/>
            <person name="Grimwood J."/>
            <person name="Kramer R."/>
            <person name="Lindquist E."/>
            <person name="Lucas S."/>
            <person name="Salamov A."/>
            <person name="McFadden G.I."/>
            <person name="Lane C.E."/>
            <person name="Keeling P.J."/>
            <person name="Gray M.W."/>
            <person name="Grigoriev I.V."/>
            <person name="Archibald J.M."/>
        </authorList>
    </citation>
    <scope>NUCLEOTIDE SEQUENCE</scope>
    <source>
        <strain evidence="2 4">CCMP2712</strain>
    </source>
</reference>
<evidence type="ECO:0000313" key="4">
    <source>
        <dbReference type="Proteomes" id="UP000011087"/>
    </source>
</evidence>
<sequence length="364" mass="38642">MAAGAGAFAPSSLPSTSFASSKAFHASSSPSSPLGRSSFSLAGASRQVGAPALSAASWQRSEGLRGARASSFGVVITGAAGGVGFSYADEFLARGHRVVICDISPKISQAADALRKKHSNAQLYEIITDVSDKNSVSQLASFAKEKLGTINYWINNAGINGGRRAFVDVPVEQVEAVVKVNLLGALLCTQYAMKTMLQQPGVTSHVFNTVGSGVKGGGTPGYVCYGATKRGQPQMTKSLVDELTKGVQGYEKKEYPGDVKQVHTLSPGMVFTQLLLDDSTPELRKFPFGVLAAQPEEVAADLVPKILSTTEQGSSVEFLTTDKILFKLFSRFVLQQKSEYIDDDGNVIKRPGAQYDENGVRALF</sequence>
<dbReference type="EnsemblProtists" id="EKX41317">
    <property type="protein sequence ID" value="EKX41317"/>
    <property type="gene ID" value="GUITHDRAFT_74825"/>
</dbReference>
<dbReference type="CDD" id="cd05233">
    <property type="entry name" value="SDR_c"/>
    <property type="match status" value="1"/>
</dbReference>
<dbReference type="PANTHER" id="PTHR24314:SF21">
    <property type="entry name" value="CHLOROPHYLL(IDE) B REDUCTASE NYC1, CHLOROPLASTIC-RELATED"/>
    <property type="match status" value="1"/>
</dbReference>
<dbReference type="InterPro" id="IPR036291">
    <property type="entry name" value="NAD(P)-bd_dom_sf"/>
</dbReference>
<dbReference type="Gene3D" id="3.40.50.720">
    <property type="entry name" value="NAD(P)-binding Rossmann-like Domain"/>
    <property type="match status" value="1"/>
</dbReference>
<dbReference type="GO" id="GO:0015996">
    <property type="term" value="P:chlorophyll catabolic process"/>
    <property type="evidence" value="ECO:0007669"/>
    <property type="project" value="TreeGrafter"/>
</dbReference>
<keyword evidence="4" id="KW-1185">Reference proteome</keyword>
<dbReference type="SUPFAM" id="SSF51735">
    <property type="entry name" value="NAD(P)-binding Rossmann-fold domains"/>
    <property type="match status" value="1"/>
</dbReference>
<name>L1IZ28_GUITC</name>
<evidence type="ECO:0000313" key="2">
    <source>
        <dbReference type="EMBL" id="EKX41317.1"/>
    </source>
</evidence>
<evidence type="ECO:0000256" key="1">
    <source>
        <dbReference type="SAM" id="MobiDB-lite"/>
    </source>
</evidence>
<proteinExistence type="predicted"/>
<evidence type="ECO:0000313" key="3">
    <source>
        <dbReference type="EnsemblProtists" id="EKX41317"/>
    </source>
</evidence>
<accession>L1IZ28</accession>
<feature type="region of interest" description="Disordered" evidence="1">
    <location>
        <begin position="1"/>
        <end position="33"/>
    </location>
</feature>
<dbReference type="GO" id="GO:0034256">
    <property type="term" value="F:chlorophyll(ide) b reductase activity"/>
    <property type="evidence" value="ECO:0007669"/>
    <property type="project" value="TreeGrafter"/>
</dbReference>
<organism evidence="2">
    <name type="scientific">Guillardia theta (strain CCMP2712)</name>
    <name type="common">Cryptophyte</name>
    <dbReference type="NCBI Taxonomy" id="905079"/>
    <lineage>
        <taxon>Eukaryota</taxon>
        <taxon>Cryptophyceae</taxon>
        <taxon>Pyrenomonadales</taxon>
        <taxon>Geminigeraceae</taxon>
        <taxon>Guillardia</taxon>
    </lineage>
</organism>
<dbReference type="PaxDb" id="55529-EKX41317"/>
<dbReference type="InterPro" id="IPR052625">
    <property type="entry name" value="Chl_b_Red"/>
</dbReference>
<dbReference type="PANTHER" id="PTHR24314">
    <property type="entry name" value="NON-SPECIFIC LIPID TRANSFER PROTEIN-RELATED"/>
    <property type="match status" value="1"/>
</dbReference>
<reference evidence="3" key="3">
    <citation type="submission" date="2015-06" db="UniProtKB">
        <authorList>
            <consortium name="EnsemblProtists"/>
        </authorList>
    </citation>
    <scope>IDENTIFICATION</scope>
</reference>
<dbReference type="EMBL" id="JH993024">
    <property type="protein sequence ID" value="EKX41317.1"/>
    <property type="molecule type" value="Genomic_DNA"/>
</dbReference>
<dbReference type="InterPro" id="IPR002347">
    <property type="entry name" value="SDR_fam"/>
</dbReference>
<dbReference type="KEGG" id="gtt:GUITHDRAFT_74825"/>
<reference evidence="4" key="2">
    <citation type="submission" date="2012-11" db="EMBL/GenBank/DDBJ databases">
        <authorList>
            <person name="Kuo A."/>
            <person name="Curtis B.A."/>
            <person name="Tanifuji G."/>
            <person name="Burki F."/>
            <person name="Gruber A."/>
            <person name="Irimia M."/>
            <person name="Maruyama S."/>
            <person name="Arias M.C."/>
            <person name="Ball S.G."/>
            <person name="Gile G.H."/>
            <person name="Hirakawa Y."/>
            <person name="Hopkins J.F."/>
            <person name="Rensing S.A."/>
            <person name="Schmutz J."/>
            <person name="Symeonidi A."/>
            <person name="Elias M."/>
            <person name="Eveleigh R.J."/>
            <person name="Herman E.K."/>
            <person name="Klute M.J."/>
            <person name="Nakayama T."/>
            <person name="Obornik M."/>
            <person name="Reyes-Prieto A."/>
            <person name="Armbrust E.V."/>
            <person name="Aves S.J."/>
            <person name="Beiko R.G."/>
            <person name="Coutinho P."/>
            <person name="Dacks J.B."/>
            <person name="Durnford D.G."/>
            <person name="Fast N.M."/>
            <person name="Green B.R."/>
            <person name="Grisdale C."/>
            <person name="Hempe F."/>
            <person name="Henrissat B."/>
            <person name="Hoppner M.P."/>
            <person name="Ishida K.-I."/>
            <person name="Kim E."/>
            <person name="Koreny L."/>
            <person name="Kroth P.G."/>
            <person name="Liu Y."/>
            <person name="Malik S.-B."/>
            <person name="Maier U.G."/>
            <person name="McRose D."/>
            <person name="Mock T."/>
            <person name="Neilson J.A."/>
            <person name="Onodera N.T."/>
            <person name="Poole A.M."/>
            <person name="Pritham E.J."/>
            <person name="Richards T.A."/>
            <person name="Rocap G."/>
            <person name="Roy S.W."/>
            <person name="Sarai C."/>
            <person name="Schaack S."/>
            <person name="Shirato S."/>
            <person name="Slamovits C.H."/>
            <person name="Spencer D.F."/>
            <person name="Suzuki S."/>
            <person name="Worden A.Z."/>
            <person name="Zauner S."/>
            <person name="Barry K."/>
            <person name="Bell C."/>
            <person name="Bharti A.K."/>
            <person name="Crow J.A."/>
            <person name="Grimwood J."/>
            <person name="Kramer R."/>
            <person name="Lindquist E."/>
            <person name="Lucas S."/>
            <person name="Salamov A."/>
            <person name="McFadden G.I."/>
            <person name="Lane C.E."/>
            <person name="Keeling P.J."/>
            <person name="Gray M.W."/>
            <person name="Grigoriev I.V."/>
            <person name="Archibald J.M."/>
        </authorList>
    </citation>
    <scope>NUCLEOTIDE SEQUENCE</scope>
    <source>
        <strain evidence="4">CCMP2712</strain>
    </source>
</reference>
<dbReference type="STRING" id="905079.L1IZ28"/>
<protein>
    <submittedName>
        <fullName evidence="2 3">Uncharacterized protein</fullName>
    </submittedName>
</protein>
<dbReference type="Pfam" id="PF00106">
    <property type="entry name" value="adh_short"/>
    <property type="match status" value="1"/>
</dbReference>